<dbReference type="STRING" id="765257.A0A0C9YZQ2"/>
<dbReference type="PANTHER" id="PTHR13011">
    <property type="entry name" value="TFIIF-ALPHA"/>
    <property type="match status" value="1"/>
</dbReference>
<dbReference type="OrthoDB" id="76676at2759"/>
<dbReference type="InterPro" id="IPR008851">
    <property type="entry name" value="TFIIF-alpha"/>
</dbReference>
<feature type="compositionally biased region" description="Polar residues" evidence="8">
    <location>
        <begin position="584"/>
        <end position="594"/>
    </location>
</feature>
<dbReference type="InterPro" id="IPR011039">
    <property type="entry name" value="TFIIF_interaction"/>
</dbReference>
<feature type="compositionally biased region" description="Low complexity" evidence="8">
    <location>
        <begin position="464"/>
        <end position="474"/>
    </location>
</feature>
<dbReference type="AlphaFoldDB" id="A0A0C9YZQ2"/>
<gene>
    <name evidence="9" type="ORF">PISMIDRAFT_306614</name>
</gene>
<dbReference type="GO" id="GO:0001096">
    <property type="term" value="F:TFIIF-class transcription factor complex binding"/>
    <property type="evidence" value="ECO:0007669"/>
    <property type="project" value="TreeGrafter"/>
</dbReference>
<accession>A0A0C9YZQ2</accession>
<dbReference type="SUPFAM" id="SSF50916">
    <property type="entry name" value="Rap30/74 interaction domains"/>
    <property type="match status" value="1"/>
</dbReference>
<feature type="compositionally biased region" description="Basic and acidic residues" evidence="8">
    <location>
        <begin position="156"/>
        <end position="165"/>
    </location>
</feature>
<feature type="region of interest" description="Disordered" evidence="8">
    <location>
        <begin position="145"/>
        <end position="180"/>
    </location>
</feature>
<reference evidence="10" key="2">
    <citation type="submission" date="2015-01" db="EMBL/GenBank/DDBJ databases">
        <title>Evolutionary Origins and Diversification of the Mycorrhizal Mutualists.</title>
        <authorList>
            <consortium name="DOE Joint Genome Institute"/>
            <consortium name="Mycorrhizal Genomics Consortium"/>
            <person name="Kohler A."/>
            <person name="Kuo A."/>
            <person name="Nagy L.G."/>
            <person name="Floudas D."/>
            <person name="Copeland A."/>
            <person name="Barry K.W."/>
            <person name="Cichocki N."/>
            <person name="Veneault-Fourrey C."/>
            <person name="LaButti K."/>
            <person name="Lindquist E.A."/>
            <person name="Lipzen A."/>
            <person name="Lundell T."/>
            <person name="Morin E."/>
            <person name="Murat C."/>
            <person name="Riley R."/>
            <person name="Ohm R."/>
            <person name="Sun H."/>
            <person name="Tunlid A."/>
            <person name="Henrissat B."/>
            <person name="Grigoriev I.V."/>
            <person name="Hibbett D.S."/>
            <person name="Martin F."/>
        </authorList>
    </citation>
    <scope>NUCLEOTIDE SEQUENCE [LARGE SCALE GENOMIC DNA]</scope>
    <source>
        <strain evidence="10">441</strain>
    </source>
</reference>
<dbReference type="HOGENOM" id="CLU_016619_0_0_1"/>
<dbReference type="GO" id="GO:0005674">
    <property type="term" value="C:transcription factor TFIIF complex"/>
    <property type="evidence" value="ECO:0007669"/>
    <property type="project" value="TreeGrafter"/>
</dbReference>
<keyword evidence="4 7" id="KW-0238">DNA-binding</keyword>
<dbReference type="GO" id="GO:0006367">
    <property type="term" value="P:transcription initiation at RNA polymerase II promoter"/>
    <property type="evidence" value="ECO:0007669"/>
    <property type="project" value="InterPro"/>
</dbReference>
<proteinExistence type="inferred from homology"/>
<evidence type="ECO:0000256" key="8">
    <source>
        <dbReference type="SAM" id="MobiDB-lite"/>
    </source>
</evidence>
<dbReference type="GO" id="GO:0032968">
    <property type="term" value="P:positive regulation of transcription elongation by RNA polymerase II"/>
    <property type="evidence" value="ECO:0007669"/>
    <property type="project" value="InterPro"/>
</dbReference>
<dbReference type="GO" id="GO:0003677">
    <property type="term" value="F:DNA binding"/>
    <property type="evidence" value="ECO:0007669"/>
    <property type="project" value="UniProtKB-KW"/>
</dbReference>
<sequence length="687" mass="75385">MAPKFSESLLFHKKKPNVKKEPSTTPPSGSQGTSTPGTPRKSVPPRPQPALPVADADDGTKLPDGEFSEYKLMSSALNGWKYDVMRFDSRKLIDVSTWEAPIKLNRKELRRQETVEEQVPVRPMLGPDGKPVIGTDGRIVMVDADGRPISNSTGEESVKEKDQKGKGNTNGKKKAQRKTRQVFKVPDDVRQLRREERYPWVMEDARRNEVWVGQLEEISKAETHALLMPAQQDVFKFVPAHRWYKFHKKPKHHIPDLQEAESIMARIQKNKDPERWLLHRRQGQGPSSATAAMFKADPDAVVGGAPLVYNAAQSRGPGGRSLMSVNRGSRGLDEDEEGNGRRVKKEDDAEGHMDEQLFDDDVADDDEHEAQDMDEDEAKELEERLKREYKLANKQREGYIDESEDEEGESQLTKDGKFLKKLVRKLDKNVAYESDEERDPYASSDENEEEEEPPLVTNEPAIQPQPQQTKTRPPSQQPPSKPSQPSVVNATNGVGSRAVSPAPAAGMGGHSVVAKRATSPKVPKSSVSRGNSPLGGTSSRAGSPTGSRATSPAASTSRSPVGLPPGSPATSQKRKATDDLSGAASPTATSNGNAQPKPKKRKPLPSGPPTDGELEEKMLIDWLQNTPNARTRDCIQHFTPYLTSEAKKARFTAMVKEVAQLKNSILILKSALRGESAAGSPVATGAT</sequence>
<evidence type="ECO:0000256" key="6">
    <source>
        <dbReference type="ARBA" id="ARBA00023242"/>
    </source>
</evidence>
<feature type="compositionally biased region" description="Basic and acidic residues" evidence="8">
    <location>
        <begin position="338"/>
        <end position="355"/>
    </location>
</feature>
<evidence type="ECO:0000313" key="9">
    <source>
        <dbReference type="EMBL" id="KIK30690.1"/>
    </source>
</evidence>
<evidence type="ECO:0000313" key="10">
    <source>
        <dbReference type="Proteomes" id="UP000054018"/>
    </source>
</evidence>
<comment type="function">
    <text evidence="7">TFIIF is a general transcription initiation factor that binds to RNA polymerase II and helps to recruit it to the initiation complex in collaboration with TFIIB. It promotes transcription elongation.</text>
</comment>
<feature type="region of interest" description="Disordered" evidence="8">
    <location>
        <begin position="1"/>
        <end position="62"/>
    </location>
</feature>
<feature type="compositionally biased region" description="Low complexity" evidence="8">
    <location>
        <begin position="26"/>
        <end position="39"/>
    </location>
</feature>
<feature type="compositionally biased region" description="Acidic residues" evidence="8">
    <location>
        <begin position="356"/>
        <end position="380"/>
    </location>
</feature>
<keyword evidence="6 7" id="KW-0539">Nucleus</keyword>
<dbReference type="EMBL" id="KN833686">
    <property type="protein sequence ID" value="KIK30690.1"/>
    <property type="molecule type" value="Genomic_DNA"/>
</dbReference>
<feature type="compositionally biased region" description="Acidic residues" evidence="8">
    <location>
        <begin position="400"/>
        <end position="409"/>
    </location>
</feature>
<comment type="similarity">
    <text evidence="2 7">Belongs to the TFIIF alpha subunit family.</text>
</comment>
<keyword evidence="3 7" id="KW-0805">Transcription regulation</keyword>
<protein>
    <recommendedName>
        <fullName evidence="7">Transcription initiation factor IIF subunit alpha</fullName>
    </recommendedName>
</protein>
<dbReference type="PANTHER" id="PTHR13011:SF0">
    <property type="entry name" value="GENERAL TRANSCRIPTION FACTOR IIF SUBUNIT 1"/>
    <property type="match status" value="1"/>
</dbReference>
<feature type="compositionally biased region" description="Low complexity" evidence="8">
    <location>
        <begin position="543"/>
        <end position="560"/>
    </location>
</feature>
<evidence type="ECO:0000256" key="4">
    <source>
        <dbReference type="ARBA" id="ARBA00023125"/>
    </source>
</evidence>
<feature type="compositionally biased region" description="Basic and acidic residues" evidence="8">
    <location>
        <begin position="381"/>
        <end position="399"/>
    </location>
</feature>
<dbReference type="Proteomes" id="UP000054018">
    <property type="component" value="Unassembled WGS sequence"/>
</dbReference>
<evidence type="ECO:0000256" key="2">
    <source>
        <dbReference type="ARBA" id="ARBA00005249"/>
    </source>
</evidence>
<dbReference type="GO" id="GO:0016251">
    <property type="term" value="F:RNA polymerase II general transcription initiation factor activity"/>
    <property type="evidence" value="ECO:0007669"/>
    <property type="project" value="TreeGrafter"/>
</dbReference>
<feature type="compositionally biased region" description="Basic residues" evidence="8">
    <location>
        <begin position="171"/>
        <end position="180"/>
    </location>
</feature>
<name>A0A0C9YZQ2_9AGAM</name>
<keyword evidence="10" id="KW-1185">Reference proteome</keyword>
<evidence type="ECO:0000256" key="3">
    <source>
        <dbReference type="ARBA" id="ARBA00023015"/>
    </source>
</evidence>
<evidence type="ECO:0000256" key="5">
    <source>
        <dbReference type="ARBA" id="ARBA00023163"/>
    </source>
</evidence>
<evidence type="ECO:0000256" key="1">
    <source>
        <dbReference type="ARBA" id="ARBA00004123"/>
    </source>
</evidence>
<dbReference type="Pfam" id="PF05793">
    <property type="entry name" value="TFIIF_alpha"/>
    <property type="match status" value="1"/>
</dbReference>
<feature type="compositionally biased region" description="Polar residues" evidence="8">
    <location>
        <begin position="525"/>
        <end position="542"/>
    </location>
</feature>
<feature type="compositionally biased region" description="Basic and acidic residues" evidence="8">
    <location>
        <begin position="412"/>
        <end position="430"/>
    </location>
</feature>
<feature type="region of interest" description="Disordered" evidence="8">
    <location>
        <begin position="311"/>
        <end position="613"/>
    </location>
</feature>
<keyword evidence="5 7" id="KW-0804">Transcription</keyword>
<evidence type="ECO:0000256" key="7">
    <source>
        <dbReference type="RuleBase" id="RU366044"/>
    </source>
</evidence>
<reference evidence="9 10" key="1">
    <citation type="submission" date="2014-04" db="EMBL/GenBank/DDBJ databases">
        <authorList>
            <consortium name="DOE Joint Genome Institute"/>
            <person name="Kuo A."/>
            <person name="Kohler A."/>
            <person name="Costa M.D."/>
            <person name="Nagy L.G."/>
            <person name="Floudas D."/>
            <person name="Copeland A."/>
            <person name="Barry K.W."/>
            <person name="Cichocki N."/>
            <person name="Veneault-Fourrey C."/>
            <person name="LaButti K."/>
            <person name="Lindquist E.A."/>
            <person name="Lipzen A."/>
            <person name="Lundell T."/>
            <person name="Morin E."/>
            <person name="Murat C."/>
            <person name="Sun H."/>
            <person name="Tunlid A."/>
            <person name="Henrissat B."/>
            <person name="Grigoriev I.V."/>
            <person name="Hibbett D.S."/>
            <person name="Martin F."/>
            <person name="Nordberg H.P."/>
            <person name="Cantor M.N."/>
            <person name="Hua S.X."/>
        </authorList>
    </citation>
    <scope>NUCLEOTIDE SEQUENCE [LARGE SCALE GENOMIC DNA]</scope>
    <source>
        <strain evidence="9 10">441</strain>
    </source>
</reference>
<comment type="subcellular location">
    <subcellularLocation>
        <location evidence="1 7">Nucleus</location>
    </subcellularLocation>
</comment>
<organism evidence="9 10">
    <name type="scientific">Pisolithus microcarpus 441</name>
    <dbReference type="NCBI Taxonomy" id="765257"/>
    <lineage>
        <taxon>Eukaryota</taxon>
        <taxon>Fungi</taxon>
        <taxon>Dikarya</taxon>
        <taxon>Basidiomycota</taxon>
        <taxon>Agaricomycotina</taxon>
        <taxon>Agaricomycetes</taxon>
        <taxon>Agaricomycetidae</taxon>
        <taxon>Boletales</taxon>
        <taxon>Sclerodermatineae</taxon>
        <taxon>Pisolithaceae</taxon>
        <taxon>Pisolithus</taxon>
    </lineage>
</organism>